<name>A0ABP0BTY2_9PEZI</name>
<evidence type="ECO:0000256" key="2">
    <source>
        <dbReference type="SAM" id="Phobius"/>
    </source>
</evidence>
<dbReference type="PANTHER" id="PTHR37544">
    <property type="entry name" value="SPRAY-RELATED"/>
    <property type="match status" value="1"/>
</dbReference>
<evidence type="ECO:0000313" key="3">
    <source>
        <dbReference type="EMBL" id="CAK7223068.1"/>
    </source>
</evidence>
<keyword evidence="2" id="KW-0472">Membrane</keyword>
<organism evidence="3 4">
    <name type="scientific">Sporothrix curviconia</name>
    <dbReference type="NCBI Taxonomy" id="1260050"/>
    <lineage>
        <taxon>Eukaryota</taxon>
        <taxon>Fungi</taxon>
        <taxon>Dikarya</taxon>
        <taxon>Ascomycota</taxon>
        <taxon>Pezizomycotina</taxon>
        <taxon>Sordariomycetes</taxon>
        <taxon>Sordariomycetidae</taxon>
        <taxon>Ophiostomatales</taxon>
        <taxon>Ophiostomataceae</taxon>
        <taxon>Sporothrix</taxon>
    </lineage>
</organism>
<feature type="compositionally biased region" description="Low complexity" evidence="1">
    <location>
        <begin position="397"/>
        <end position="434"/>
    </location>
</feature>
<sequence length="1118" mass="120241">MDPYGSAWAPGHAPTAPSASSASVSMPSSGTATPSAAPNNATQDRLSHRISSLSDIADYDTFDAYQSAAVLQQGQHGVPQQPPQQPQQQQYSTVGATVASVYDRQPALRGRESLVSLDSLVYDESLKAYTRAYPPPTTAAASTASLPAAAVAAAPVPATAAAPTSSYTKATTAQNLQYTDLPTTQASGGGGWTVPAAASEPAPYSTYNAGYGAGSAYTARSPTITRRLSNMLSGRRKSTRRSDTANSAILEEGPCDEVRESIDMTSLVRNAAPISMSPSSSKPYARLAEHDMENVGNNSDGAPPRSAGGLGSADVPMDLTSFFGPTTGQDEAFIRSLQQQEARGTLTMGLGAGFEPSTKLKESDLLATVSASGIMANTANSPTSIFGADRGSSLRRTLSRRWTSSSASPTSAASASTPLTPAASSPVSPSQLSRQGTVRALAQSEANRRGEIVEVIMEEEEEEAGEEGGGASGLAHSRDLGTDEVHDIFDVPDISSRAAANIGSKVDLSVMSGPEGPDPLAGGAMSKAGRRQPSIPLRTAATNGTQKTQLFYPQPNWRPFSMRWPYLMTLVVLSISLGVAQELVYRMSLDRPLVKFNSPDQIPGGIYFTVKFAPTIIAVTFGVLWQITDFEVKRLEAFYQMSKENGAVADESINVDYVTYFTFFRPFRALYCKHYAVAVSSIASLLAVSLVPTLGAAAIVLTPDRATRLADPQGEKQVVISAVWSRFLTAVLFVIAALGCVLFYLLQRRRSGLSSDVKGIAGLASMAVVSHIMTDFKGMDLATHKDIHSKLKDHRYVLRNSSLAPDDENPVSLAERERYKEFDSHMSENPHPLMLRAGGCIPYIAGILLFAALIPIVLFTPANVLTDKAAWLLTALAVTIKLGWGGLETSVRMMEPYYILWRRHAPAKTLTLDYTAMPFLWVALQALRNGHLLVFFVGFGTVMTEVLTVLVTSLATVEGHGFIDRGRNGTTTTTTTTRRATSVDSSADSGEETVQSFWLTLGLVTFILSYMGIVATVAFVRRRRPFLPRQPNTIASVLAYIHQSKMLWSFVGTSKSSNAEMLVKLEAMGHKYGLGWFEGRDGQTHCGIDQEELMSSYKLGYDYSRSNKPWNEQPEEWL</sequence>
<accession>A0ABP0BTY2</accession>
<feature type="compositionally biased region" description="Low complexity" evidence="1">
    <location>
        <begin position="9"/>
        <end position="42"/>
    </location>
</feature>
<feature type="transmembrane region" description="Helical" evidence="2">
    <location>
        <begin position="833"/>
        <end position="857"/>
    </location>
</feature>
<feature type="region of interest" description="Disordered" evidence="1">
    <location>
        <begin position="1"/>
        <end position="48"/>
    </location>
</feature>
<feature type="transmembrane region" description="Helical" evidence="2">
    <location>
        <begin position="869"/>
        <end position="887"/>
    </location>
</feature>
<comment type="caution">
    <text evidence="3">The sequence shown here is derived from an EMBL/GenBank/DDBJ whole genome shotgun (WGS) entry which is preliminary data.</text>
</comment>
<feature type="transmembrane region" description="Helical" evidence="2">
    <location>
        <begin position="932"/>
        <end position="955"/>
    </location>
</feature>
<proteinExistence type="predicted"/>
<feature type="compositionally biased region" description="Polar residues" evidence="1">
    <location>
        <begin position="978"/>
        <end position="987"/>
    </location>
</feature>
<feature type="transmembrane region" description="Helical" evidence="2">
    <location>
        <begin position="675"/>
        <end position="703"/>
    </location>
</feature>
<evidence type="ECO:0008006" key="5">
    <source>
        <dbReference type="Google" id="ProtNLM"/>
    </source>
</evidence>
<dbReference type="Proteomes" id="UP001642405">
    <property type="component" value="Unassembled WGS sequence"/>
</dbReference>
<gene>
    <name evidence="3" type="ORF">SCUCBS95973_005052</name>
</gene>
<keyword evidence="2" id="KW-0812">Transmembrane</keyword>
<reference evidence="3 4" key="1">
    <citation type="submission" date="2024-01" db="EMBL/GenBank/DDBJ databases">
        <authorList>
            <person name="Allen C."/>
            <person name="Tagirdzhanova G."/>
        </authorList>
    </citation>
    <scope>NUCLEOTIDE SEQUENCE [LARGE SCALE GENOMIC DNA]</scope>
</reference>
<dbReference type="InterPro" id="IPR021840">
    <property type="entry name" value="DUF3433"/>
</dbReference>
<evidence type="ECO:0000256" key="1">
    <source>
        <dbReference type="SAM" id="MobiDB-lite"/>
    </source>
</evidence>
<keyword evidence="2" id="KW-1133">Transmembrane helix</keyword>
<feature type="region of interest" description="Disordered" evidence="1">
    <location>
        <begin position="965"/>
        <end position="987"/>
    </location>
</feature>
<dbReference type="EMBL" id="CAWUHB010000026">
    <property type="protein sequence ID" value="CAK7223068.1"/>
    <property type="molecule type" value="Genomic_DNA"/>
</dbReference>
<feature type="region of interest" description="Disordered" evidence="1">
    <location>
        <begin position="397"/>
        <end position="445"/>
    </location>
</feature>
<dbReference type="Pfam" id="PF11915">
    <property type="entry name" value="DUF3433"/>
    <property type="match status" value="2"/>
</dbReference>
<dbReference type="PANTHER" id="PTHR37544:SF3">
    <property type="entry name" value="SPRAY"/>
    <property type="match status" value="1"/>
</dbReference>
<feature type="region of interest" description="Disordered" evidence="1">
    <location>
        <begin position="293"/>
        <end position="313"/>
    </location>
</feature>
<evidence type="ECO:0000313" key="4">
    <source>
        <dbReference type="Proteomes" id="UP001642405"/>
    </source>
</evidence>
<feature type="transmembrane region" description="Helical" evidence="2">
    <location>
        <begin position="723"/>
        <end position="746"/>
    </location>
</feature>
<feature type="transmembrane region" description="Helical" evidence="2">
    <location>
        <begin position="997"/>
        <end position="1020"/>
    </location>
</feature>
<feature type="transmembrane region" description="Helical" evidence="2">
    <location>
        <begin position="605"/>
        <end position="625"/>
    </location>
</feature>
<keyword evidence="4" id="KW-1185">Reference proteome</keyword>
<protein>
    <recommendedName>
        <fullName evidence="5">Spray</fullName>
    </recommendedName>
</protein>